<dbReference type="GO" id="GO:0003676">
    <property type="term" value="F:nucleic acid binding"/>
    <property type="evidence" value="ECO:0007669"/>
    <property type="project" value="InterPro"/>
</dbReference>
<evidence type="ECO:0000313" key="1">
    <source>
        <dbReference type="EMBL" id="GFG32001.1"/>
    </source>
</evidence>
<dbReference type="Gene3D" id="3.30.420.10">
    <property type="entry name" value="Ribonuclease H-like superfamily/Ribonuclease H"/>
    <property type="match status" value="1"/>
</dbReference>
<evidence type="ECO:0000313" key="2">
    <source>
        <dbReference type="Proteomes" id="UP000502823"/>
    </source>
</evidence>
<keyword evidence="2" id="KW-1185">Reference proteome</keyword>
<feature type="non-terminal residue" evidence="1">
    <location>
        <position position="1"/>
    </location>
</feature>
<dbReference type="OrthoDB" id="10017160at2759"/>
<comment type="caution">
    <text evidence="1">The sequence shown here is derived from an EMBL/GenBank/DDBJ whole genome shotgun (WGS) entry which is preliminary data.</text>
</comment>
<dbReference type="InParanoid" id="A0A6L2PHF5"/>
<accession>A0A6L2PHF5</accession>
<reference evidence="2" key="1">
    <citation type="submission" date="2020-01" db="EMBL/GenBank/DDBJ databases">
        <title>Draft genome sequence of the Termite Coptotermes fromosanus.</title>
        <authorList>
            <person name="Itakura S."/>
            <person name="Yosikawa Y."/>
            <person name="Umezawa K."/>
        </authorList>
    </citation>
    <scope>NUCLEOTIDE SEQUENCE [LARGE SCALE GENOMIC DNA]</scope>
</reference>
<dbReference type="InterPro" id="IPR052709">
    <property type="entry name" value="Transposase-MT_Hybrid"/>
</dbReference>
<dbReference type="InterPro" id="IPR001888">
    <property type="entry name" value="Transposase_1"/>
</dbReference>
<dbReference type="InterPro" id="IPR036397">
    <property type="entry name" value="RNaseH_sf"/>
</dbReference>
<dbReference type="AlphaFoldDB" id="A0A6L2PHF5"/>
<organism evidence="1 2">
    <name type="scientific">Coptotermes formosanus</name>
    <name type="common">Formosan subterranean termite</name>
    <dbReference type="NCBI Taxonomy" id="36987"/>
    <lineage>
        <taxon>Eukaryota</taxon>
        <taxon>Metazoa</taxon>
        <taxon>Ecdysozoa</taxon>
        <taxon>Arthropoda</taxon>
        <taxon>Hexapoda</taxon>
        <taxon>Insecta</taxon>
        <taxon>Pterygota</taxon>
        <taxon>Neoptera</taxon>
        <taxon>Polyneoptera</taxon>
        <taxon>Dictyoptera</taxon>
        <taxon>Blattodea</taxon>
        <taxon>Blattoidea</taxon>
        <taxon>Termitoidae</taxon>
        <taxon>Rhinotermitidae</taxon>
        <taxon>Coptotermes</taxon>
    </lineage>
</organism>
<name>A0A6L2PHF5_COPFO</name>
<gene>
    <name evidence="1" type="ORF">Cfor_08522</name>
</gene>
<dbReference type="PANTHER" id="PTHR46060:SF1">
    <property type="entry name" value="MARINER MOS1 TRANSPOSASE-LIKE PROTEIN"/>
    <property type="match status" value="1"/>
</dbReference>
<dbReference type="Pfam" id="PF01359">
    <property type="entry name" value="Transposase_1"/>
    <property type="match status" value="1"/>
</dbReference>
<dbReference type="Proteomes" id="UP000502823">
    <property type="component" value="Unassembled WGS sequence"/>
</dbReference>
<dbReference type="PANTHER" id="PTHR46060">
    <property type="entry name" value="MARINER MOS1 TRANSPOSASE-LIKE PROTEIN"/>
    <property type="match status" value="1"/>
</dbReference>
<dbReference type="EMBL" id="BLKM01011093">
    <property type="protein sequence ID" value="GFG32001.1"/>
    <property type="molecule type" value="Genomic_DNA"/>
</dbReference>
<proteinExistence type="predicted"/>
<sequence length="123" mass="13929">RYEDNGKAVLSRIVTGDVTWVFDYTPESNAESMTWKHRRSPAKKKFKIVQSTAKVTAALSWDVYVVLWVVCIPVGSITTAAAYQEILKNVEETNRQRTPGCCPKEVFCTTMPDQRVMPQLQTS</sequence>
<protein>
    <submittedName>
        <fullName evidence="1">Uncharacterized protein</fullName>
    </submittedName>
</protein>